<protein>
    <submittedName>
        <fullName evidence="2">Uncharacterized protein</fullName>
    </submittedName>
</protein>
<reference evidence="2" key="1">
    <citation type="submission" date="2022-11" db="UniProtKB">
        <authorList>
            <consortium name="WormBaseParasite"/>
        </authorList>
    </citation>
    <scope>IDENTIFICATION</scope>
</reference>
<dbReference type="Proteomes" id="UP000887565">
    <property type="component" value="Unplaced"/>
</dbReference>
<proteinExistence type="predicted"/>
<evidence type="ECO:0000313" key="1">
    <source>
        <dbReference type="Proteomes" id="UP000887565"/>
    </source>
</evidence>
<keyword evidence="1" id="KW-1185">Reference proteome</keyword>
<dbReference type="AlphaFoldDB" id="A0A915IRC5"/>
<evidence type="ECO:0000313" key="2">
    <source>
        <dbReference type="WBParaSite" id="nRc.2.0.1.t16415-RA"/>
    </source>
</evidence>
<accession>A0A915IRC5</accession>
<organism evidence="1 2">
    <name type="scientific">Romanomermis culicivorax</name>
    <name type="common">Nematode worm</name>
    <dbReference type="NCBI Taxonomy" id="13658"/>
    <lineage>
        <taxon>Eukaryota</taxon>
        <taxon>Metazoa</taxon>
        <taxon>Ecdysozoa</taxon>
        <taxon>Nematoda</taxon>
        <taxon>Enoplea</taxon>
        <taxon>Dorylaimia</taxon>
        <taxon>Mermithida</taxon>
        <taxon>Mermithoidea</taxon>
        <taxon>Mermithidae</taxon>
        <taxon>Romanomermis</taxon>
    </lineage>
</organism>
<sequence length="262" mass="29615">MYPRPPNLLPSLIFLSPGSLGQALASQHTPTFGGYTLIGFDTKSIMATDIKNFQFTVPMPADSRASIYQGYVQLMFPNGTMFVFETFTATLEDWTALFSLVDGKHTIFVSFHGADDWAGIYALLGTQFRTDRQKKIKDPVIKVIHFDTYRVSPNIDISPPLYELARRIRFFPKKSSLKATVSPMRVLDVSKLTLQFLVALRFFNNPLTSFLQSDVLAYAALDAYYTLLLFFYPRGTVPNGFCKVKVLMRMAHPKLLTARKVP</sequence>
<name>A0A915IRC5_ROMCU</name>
<dbReference type="WBParaSite" id="nRc.2.0.1.t16415-RA">
    <property type="protein sequence ID" value="nRc.2.0.1.t16415-RA"/>
    <property type="gene ID" value="nRc.2.0.1.g16415"/>
</dbReference>